<dbReference type="Pfam" id="PF13280">
    <property type="entry name" value="WYL"/>
    <property type="match status" value="1"/>
</dbReference>
<dbReference type="Pfam" id="PF25583">
    <property type="entry name" value="WCX"/>
    <property type="match status" value="1"/>
</dbReference>
<protein>
    <submittedName>
        <fullName evidence="3">WYL domain-containing protein</fullName>
    </submittedName>
</protein>
<proteinExistence type="predicted"/>
<organism evidence="3 4">
    <name type="scientific">Myroides pelagicus</name>
    <dbReference type="NCBI Taxonomy" id="270914"/>
    <lineage>
        <taxon>Bacteria</taxon>
        <taxon>Pseudomonadati</taxon>
        <taxon>Bacteroidota</taxon>
        <taxon>Flavobacteriia</taxon>
        <taxon>Flavobacteriales</taxon>
        <taxon>Flavobacteriaceae</taxon>
        <taxon>Myroides</taxon>
    </lineage>
</organism>
<reference evidence="3 4" key="1">
    <citation type="journal article" date="2006" name="Int. J. Syst. Evol. Microbiol.">
        <title>Myroides pelagicus sp. nov., isolated from seawater in Thailand.</title>
        <authorList>
            <person name="Yoon J."/>
            <person name="Maneerat S."/>
            <person name="Kawai F."/>
            <person name="Yokota A."/>
        </authorList>
    </citation>
    <scope>NUCLEOTIDE SEQUENCE [LARGE SCALE GENOMIC DNA]</scope>
    <source>
        <strain evidence="3 4">SM1T</strain>
    </source>
</reference>
<gene>
    <name evidence="3" type="ORF">GJV77_14130</name>
</gene>
<evidence type="ECO:0000259" key="1">
    <source>
        <dbReference type="Pfam" id="PF13280"/>
    </source>
</evidence>
<dbReference type="PANTHER" id="PTHR34580:SF1">
    <property type="entry name" value="PROTEIN PAFC"/>
    <property type="match status" value="1"/>
</dbReference>
<accession>A0A7K1GQF9</accession>
<feature type="domain" description="WYL" evidence="1">
    <location>
        <begin position="118"/>
        <end position="182"/>
    </location>
</feature>
<keyword evidence="4" id="KW-1185">Reference proteome</keyword>
<feature type="domain" description="WCX" evidence="2">
    <location>
        <begin position="214"/>
        <end position="290"/>
    </location>
</feature>
<dbReference type="PROSITE" id="PS52050">
    <property type="entry name" value="WYL"/>
    <property type="match status" value="1"/>
</dbReference>
<dbReference type="Proteomes" id="UP000488936">
    <property type="component" value="Unassembled WGS sequence"/>
</dbReference>
<dbReference type="OrthoDB" id="43316at2"/>
<dbReference type="PANTHER" id="PTHR34580">
    <property type="match status" value="1"/>
</dbReference>
<dbReference type="AlphaFoldDB" id="A0A7K1GQF9"/>
<sequence length="295" mass="34866">MKKLRYYFLLLNFIKKGAYPTREVLLEYLQGYDIEISERTLYRAIKELKTDFGVEVKLDVKRKGYFIPLRYLDETNMVLNCITSLVLNDVLANSQKERVAVSPYIEFEDKVGVVPIELIQVLFQAMIKNYKTTIKYHSQYSNSVEEHLISPLFFKQHHGVWFLVGKEGRDLKCFEMERVVEVIKSKERFKENIERIRAHYSEIIGLHLAQTELQTIVLSFDKYYKNYLESIPLHHSQELTMEEDGARFKVNLKVRPNEDLKQIILRFGKSVKVEQPMALREEIIGELRRAIEVHV</sequence>
<comment type="caution">
    <text evidence="3">The sequence shown here is derived from an EMBL/GenBank/DDBJ whole genome shotgun (WGS) entry which is preliminary data.</text>
</comment>
<dbReference type="EMBL" id="WMJY01000056">
    <property type="protein sequence ID" value="MTH31008.1"/>
    <property type="molecule type" value="Genomic_DNA"/>
</dbReference>
<evidence type="ECO:0000259" key="2">
    <source>
        <dbReference type="Pfam" id="PF25583"/>
    </source>
</evidence>
<dbReference type="RefSeq" id="WP_155036973.1">
    <property type="nucleotide sequence ID" value="NZ_JAYMMG010000007.1"/>
</dbReference>
<dbReference type="InterPro" id="IPR057727">
    <property type="entry name" value="WCX_dom"/>
</dbReference>
<dbReference type="InterPro" id="IPR026881">
    <property type="entry name" value="WYL_dom"/>
</dbReference>
<dbReference type="InterPro" id="IPR051534">
    <property type="entry name" value="CBASS_pafABC_assoc_protein"/>
</dbReference>
<name>A0A7K1GQF9_9FLAO</name>
<evidence type="ECO:0000313" key="4">
    <source>
        <dbReference type="Proteomes" id="UP000488936"/>
    </source>
</evidence>
<evidence type="ECO:0000313" key="3">
    <source>
        <dbReference type="EMBL" id="MTH31008.1"/>
    </source>
</evidence>